<reference evidence="1 2" key="1">
    <citation type="submission" date="2021-01" db="EMBL/GenBank/DDBJ databases">
        <title>FDA dAtabase for Regulatory Grade micrObial Sequences (FDA-ARGOS): Supporting development and validation of Infectious Disease Dx tests.</title>
        <authorList>
            <person name="Sproer C."/>
            <person name="Gronow S."/>
            <person name="Severitt S."/>
            <person name="Schroder I."/>
            <person name="Tallon L."/>
            <person name="Sadzewicz L."/>
            <person name="Zhao X."/>
            <person name="Boylan J."/>
            <person name="Ott S."/>
            <person name="Bowen H."/>
            <person name="Vavikolanu K."/>
            <person name="Mehta A."/>
            <person name="Aluvathingal J."/>
            <person name="Nadendla S."/>
            <person name="Lowell S."/>
            <person name="Myers T."/>
            <person name="Yan Y."/>
            <person name="Sichtig H."/>
        </authorList>
    </citation>
    <scope>NUCLEOTIDE SEQUENCE [LARGE SCALE GENOMIC DNA]</scope>
    <source>
        <strain evidence="1 2">FDAARGOS_1131</strain>
    </source>
</reference>
<dbReference type="Proteomes" id="UP000596202">
    <property type="component" value="Chromosome"/>
</dbReference>
<name>A0A9Q6Z6Z5_MYROD</name>
<accession>A0A9Q6Z6Z5</accession>
<gene>
    <name evidence="1" type="ORF">I6I88_18225</name>
</gene>
<evidence type="ECO:0000313" key="2">
    <source>
        <dbReference type="Proteomes" id="UP000596202"/>
    </source>
</evidence>
<dbReference type="OrthoDB" id="1148341at2"/>
<organism evidence="1 2">
    <name type="scientific">Myroides odoratus</name>
    <name type="common">Flavobacterium odoratum</name>
    <dbReference type="NCBI Taxonomy" id="256"/>
    <lineage>
        <taxon>Bacteria</taxon>
        <taxon>Pseudomonadati</taxon>
        <taxon>Bacteroidota</taxon>
        <taxon>Flavobacteriia</taxon>
        <taxon>Flavobacteriales</taxon>
        <taxon>Flavobacteriaceae</taxon>
        <taxon>Myroides</taxon>
    </lineage>
</organism>
<dbReference type="RefSeq" id="WP_002988963.1">
    <property type="nucleotide sequence ID" value="NZ_CP068108.1"/>
</dbReference>
<sequence length="188" mass="21482">MQKFIVSFVGLFLVALTVISCDNKSLNSSKALSAIESYMETQPIYESTTFTVGDTKLRQKKDAALIERYQQLADEGYLNLADFTAKKRFLSKDSIWQGTIKLTEKAHPYVLEQKGNKIKIKTIEYLVDKDNGFQLDAKGKKSATATVMLKKNPTPFHFLKEDKSPNTEFITKKFKMKYAEETGWRITN</sequence>
<protein>
    <recommendedName>
        <fullName evidence="3">Lipoprotein</fullName>
    </recommendedName>
</protein>
<evidence type="ECO:0008006" key="3">
    <source>
        <dbReference type="Google" id="ProtNLM"/>
    </source>
</evidence>
<dbReference type="PROSITE" id="PS51257">
    <property type="entry name" value="PROKAR_LIPOPROTEIN"/>
    <property type="match status" value="1"/>
</dbReference>
<proteinExistence type="predicted"/>
<dbReference type="AlphaFoldDB" id="A0A9Q6Z6Z5"/>
<dbReference type="GeneID" id="93529627"/>
<dbReference type="EMBL" id="CP068108">
    <property type="protein sequence ID" value="QQU00072.1"/>
    <property type="molecule type" value="Genomic_DNA"/>
</dbReference>
<evidence type="ECO:0000313" key="1">
    <source>
        <dbReference type="EMBL" id="QQU00072.1"/>
    </source>
</evidence>